<keyword evidence="2" id="KW-0732">Signal</keyword>
<keyword evidence="4" id="KW-1185">Reference proteome</keyword>
<dbReference type="InterPro" id="IPR010870">
    <property type="entry name" value="Porin_O/P"/>
</dbReference>
<evidence type="ECO:0000256" key="1">
    <source>
        <dbReference type="SAM" id="Coils"/>
    </source>
</evidence>
<feature type="signal peptide" evidence="2">
    <location>
        <begin position="1"/>
        <end position="27"/>
    </location>
</feature>
<reference evidence="3 4" key="1">
    <citation type="submission" date="2022-04" db="EMBL/GenBank/DDBJ databases">
        <title>Genome sequence of soybean root-associated Caulobacter segnis RL271.</title>
        <authorList>
            <person name="Longley R."/>
            <person name="Bonito G."/>
            <person name="Trigodet F."/>
            <person name="Crosson S."/>
            <person name="Fiebig A."/>
        </authorList>
    </citation>
    <scope>NUCLEOTIDE SEQUENCE [LARGE SCALE GENOMIC DNA]</scope>
    <source>
        <strain evidence="3 4">RL271</strain>
    </source>
</reference>
<dbReference type="Gene3D" id="2.40.160.10">
    <property type="entry name" value="Porin"/>
    <property type="match status" value="1"/>
</dbReference>
<keyword evidence="1" id="KW-0175">Coiled coil</keyword>
<evidence type="ECO:0000313" key="4">
    <source>
        <dbReference type="Proteomes" id="UP001057520"/>
    </source>
</evidence>
<name>A0ABY4ZT07_9CAUL</name>
<dbReference type="Pfam" id="PF07396">
    <property type="entry name" value="Porin_O_P"/>
    <property type="match status" value="1"/>
</dbReference>
<dbReference type="InterPro" id="IPR023614">
    <property type="entry name" value="Porin_dom_sf"/>
</dbReference>
<dbReference type="EMBL" id="CP096040">
    <property type="protein sequence ID" value="USQ95635.1"/>
    <property type="molecule type" value="Genomic_DNA"/>
</dbReference>
<protein>
    <submittedName>
        <fullName evidence="3">OprO/OprP family phosphate-selective porin</fullName>
    </submittedName>
</protein>
<feature type="coiled-coil region" evidence="1">
    <location>
        <begin position="35"/>
        <end position="62"/>
    </location>
</feature>
<gene>
    <name evidence="3" type="ORF">MZV50_24345</name>
</gene>
<evidence type="ECO:0000256" key="2">
    <source>
        <dbReference type="SAM" id="SignalP"/>
    </source>
</evidence>
<accession>A0ABY4ZT07</accession>
<evidence type="ECO:0000313" key="3">
    <source>
        <dbReference type="EMBL" id="USQ95635.1"/>
    </source>
</evidence>
<organism evidence="3 4">
    <name type="scientific">Caulobacter segnis</name>
    <dbReference type="NCBI Taxonomy" id="88688"/>
    <lineage>
        <taxon>Bacteria</taxon>
        <taxon>Pseudomonadati</taxon>
        <taxon>Pseudomonadota</taxon>
        <taxon>Alphaproteobacteria</taxon>
        <taxon>Caulobacterales</taxon>
        <taxon>Caulobacteraceae</taxon>
        <taxon>Caulobacter</taxon>
    </lineage>
</organism>
<proteinExistence type="predicted"/>
<sequence length="487" mass="52092">MSKTKTAFRAALIAGVSLLATAGAASAQTAAPTSPEEAAARIAALEAQLSALQQQVADLKAATAASFKDVRTAQNATTVSIAAGRPTIASGDGAYSATLHGVMQLDAAQYYQDKGLPAVLGNARDLNNGTNFRRARLGVDGKFAKNFDYSILLDFGGAGTDGAGQLQELFVQYNYAPFKIRVGAYAPNLGLEDAASTNGSLFPERPSSAEAARGLAGADRRIALQGQVVQERWILSGAVTGAKAGDGQTFDEQIGYVGRFAFIPLKGYDWLVHAGVNASVVTTPAQSTALTGAYAVTIQDRPELRVDGQQLVTTGAIDAKSARHYGLEFAAQKKNLLIQSEYFDYKIDRRNPAAGVTDPKFTGWYVEGGWVLTGEARRYNPNTFAFDAPAINNPFDPKARKWGAWELAGRYSVLDLNHHENATLAGDRVRGGEQTIWTVGLNWFPNSVTKFSVDYLDVDVDRKDPAGGLLPLSQSYQAVNFRSQFAF</sequence>
<dbReference type="SUPFAM" id="SSF56935">
    <property type="entry name" value="Porins"/>
    <property type="match status" value="1"/>
</dbReference>
<feature type="chain" id="PRO_5045386022" evidence="2">
    <location>
        <begin position="28"/>
        <end position="487"/>
    </location>
</feature>
<dbReference type="Proteomes" id="UP001057520">
    <property type="component" value="Chromosome"/>
</dbReference>